<dbReference type="EMBL" id="KZ559534">
    <property type="protein sequence ID" value="PLN81670.1"/>
    <property type="molecule type" value="Genomic_DNA"/>
</dbReference>
<dbReference type="OrthoDB" id="2138282at2759"/>
<dbReference type="Gene3D" id="2.30.110.10">
    <property type="entry name" value="Electron Transport, Fmn-binding Protein, Chain A"/>
    <property type="match status" value="1"/>
</dbReference>
<reference evidence="4" key="1">
    <citation type="submission" date="2017-12" db="EMBL/GenBank/DDBJ databases">
        <authorList>
            <consortium name="DOE Joint Genome Institute"/>
            <person name="Mondo S.J."/>
            <person name="Kjaerbolling I."/>
            <person name="Vesth T.C."/>
            <person name="Frisvad J.C."/>
            <person name="Nybo J.L."/>
            <person name="Theobald S."/>
            <person name="Kuo A."/>
            <person name="Bowyer P."/>
            <person name="Matsuda Y."/>
            <person name="Lyhne E.K."/>
            <person name="Kogle M.E."/>
            <person name="Clum A."/>
            <person name="Lipzen A."/>
            <person name="Salamov A."/>
            <person name="Ngan C.Y."/>
            <person name="Daum C."/>
            <person name="Chiniquy J."/>
            <person name="Barry K."/>
            <person name="LaButti K."/>
            <person name="Haridas S."/>
            <person name="Simmons B.A."/>
            <person name="Magnuson J.K."/>
            <person name="Mortensen U.H."/>
            <person name="Larsen T.O."/>
            <person name="Grigoriev I.V."/>
            <person name="Baker S.E."/>
            <person name="Andersen M.R."/>
            <person name="Nordberg H.P."/>
            <person name="Cantor M.N."/>
            <person name="Hua S.X."/>
        </authorList>
    </citation>
    <scope>NUCLEOTIDE SEQUENCE [LARGE SCALE GENOMIC DNA]</scope>
    <source>
        <strain evidence="4">IBT 19404</strain>
    </source>
</reference>
<evidence type="ECO:0000259" key="2">
    <source>
        <dbReference type="Pfam" id="PF13883"/>
    </source>
</evidence>
<evidence type="ECO:0000256" key="1">
    <source>
        <dbReference type="SAM" id="SignalP"/>
    </source>
</evidence>
<dbReference type="InterPro" id="IPR055343">
    <property type="entry name" value="CREG_beta-barrel"/>
</dbReference>
<dbReference type="Pfam" id="PF13883">
    <property type="entry name" value="CREG_beta-barrel"/>
    <property type="match status" value="1"/>
</dbReference>
<dbReference type="SUPFAM" id="SSF50475">
    <property type="entry name" value="FMN-binding split barrel"/>
    <property type="match status" value="1"/>
</dbReference>
<evidence type="ECO:0000313" key="4">
    <source>
        <dbReference type="Proteomes" id="UP000235023"/>
    </source>
</evidence>
<dbReference type="InterPro" id="IPR012349">
    <property type="entry name" value="Split_barrel_FMN-bd"/>
</dbReference>
<organism evidence="3 4">
    <name type="scientific">Aspergillus taichungensis</name>
    <dbReference type="NCBI Taxonomy" id="482145"/>
    <lineage>
        <taxon>Eukaryota</taxon>
        <taxon>Fungi</taxon>
        <taxon>Dikarya</taxon>
        <taxon>Ascomycota</taxon>
        <taxon>Pezizomycotina</taxon>
        <taxon>Eurotiomycetes</taxon>
        <taxon>Eurotiomycetidae</taxon>
        <taxon>Eurotiales</taxon>
        <taxon>Aspergillaceae</taxon>
        <taxon>Aspergillus</taxon>
        <taxon>Aspergillus subgen. Circumdati</taxon>
    </lineage>
</organism>
<sequence length="281" mass="30068">MARALTVLLSILAAANPLLCPVGATPVDTTNTAGQVILGDIDPPNFIDDTIHPLPYPHPDLDPDPETQTTSPPTWFESALLARRLLALSKTGSIASTFPPTHPLANHPITLPEYIADCEPTTSPGNPTLLALPISTTVRNAASGSNISLSLDWWAHVGSAPPVFPGFPPSEAGLPRVTLVGYLEKVDFGEEGTDEEDRVRECFLEKHPDARAWLPGRRGAPHESYWARLVVEGVYWVGGFGGLQQIGWVDLGVWRGVRREGGEGGIGGDGRGWGDVRLPGE</sequence>
<keyword evidence="1" id="KW-0732">Signal</keyword>
<gene>
    <name evidence="3" type="ORF">BDW42DRAFT_200729</name>
</gene>
<dbReference type="PANTHER" id="PTHR37273">
    <property type="entry name" value="CHROMOSOME 8, WHOLE GENOME SHOTGUN SEQUENCE"/>
    <property type="match status" value="1"/>
</dbReference>
<dbReference type="PANTHER" id="PTHR37273:SF1">
    <property type="entry name" value="ADL397C-AP"/>
    <property type="match status" value="1"/>
</dbReference>
<dbReference type="AlphaFoldDB" id="A0A2J5HW65"/>
<dbReference type="Proteomes" id="UP000235023">
    <property type="component" value="Unassembled WGS sequence"/>
</dbReference>
<accession>A0A2J5HW65</accession>
<feature type="signal peptide" evidence="1">
    <location>
        <begin position="1"/>
        <end position="24"/>
    </location>
</feature>
<feature type="domain" description="CREG-like beta-barrel" evidence="2">
    <location>
        <begin position="77"/>
        <end position="246"/>
    </location>
</feature>
<evidence type="ECO:0000313" key="3">
    <source>
        <dbReference type="EMBL" id="PLN81670.1"/>
    </source>
</evidence>
<proteinExistence type="predicted"/>
<keyword evidence="4" id="KW-1185">Reference proteome</keyword>
<protein>
    <submittedName>
        <fullName evidence="3">Pyridoxamine 5'-phosphate oxidase-domain-containing protein</fullName>
    </submittedName>
</protein>
<name>A0A2J5HW65_9EURO</name>
<feature type="chain" id="PRO_5014397583" evidence="1">
    <location>
        <begin position="25"/>
        <end position="281"/>
    </location>
</feature>